<dbReference type="Proteomes" id="UP001162992">
    <property type="component" value="Chromosome 1"/>
</dbReference>
<organism evidence="1 2">
    <name type="scientific">Diphasiastrum complanatum</name>
    <name type="common">Issler's clubmoss</name>
    <name type="synonym">Lycopodium complanatum</name>
    <dbReference type="NCBI Taxonomy" id="34168"/>
    <lineage>
        <taxon>Eukaryota</taxon>
        <taxon>Viridiplantae</taxon>
        <taxon>Streptophyta</taxon>
        <taxon>Embryophyta</taxon>
        <taxon>Tracheophyta</taxon>
        <taxon>Lycopodiopsida</taxon>
        <taxon>Lycopodiales</taxon>
        <taxon>Lycopodiaceae</taxon>
        <taxon>Lycopodioideae</taxon>
        <taxon>Diphasiastrum</taxon>
    </lineage>
</organism>
<evidence type="ECO:0000313" key="2">
    <source>
        <dbReference type="Proteomes" id="UP001162992"/>
    </source>
</evidence>
<evidence type="ECO:0000313" key="1">
    <source>
        <dbReference type="EMBL" id="KAJ7569692.1"/>
    </source>
</evidence>
<proteinExistence type="predicted"/>
<reference evidence="2" key="1">
    <citation type="journal article" date="2024" name="Proc. Natl. Acad. Sci. U.S.A.">
        <title>Extraordinary preservation of gene collinearity over three hundred million years revealed in homosporous lycophytes.</title>
        <authorList>
            <person name="Li C."/>
            <person name="Wickell D."/>
            <person name="Kuo L.Y."/>
            <person name="Chen X."/>
            <person name="Nie B."/>
            <person name="Liao X."/>
            <person name="Peng D."/>
            <person name="Ji J."/>
            <person name="Jenkins J."/>
            <person name="Williams M."/>
            <person name="Shu S."/>
            <person name="Plott C."/>
            <person name="Barry K."/>
            <person name="Rajasekar S."/>
            <person name="Grimwood J."/>
            <person name="Han X."/>
            <person name="Sun S."/>
            <person name="Hou Z."/>
            <person name="He W."/>
            <person name="Dai G."/>
            <person name="Sun C."/>
            <person name="Schmutz J."/>
            <person name="Leebens-Mack J.H."/>
            <person name="Li F.W."/>
            <person name="Wang L."/>
        </authorList>
    </citation>
    <scope>NUCLEOTIDE SEQUENCE [LARGE SCALE GENOMIC DNA]</scope>
    <source>
        <strain evidence="2">cv. PW_Plant_1</strain>
    </source>
</reference>
<gene>
    <name evidence="1" type="ORF">O6H91_01G088900</name>
</gene>
<dbReference type="EMBL" id="CM055092">
    <property type="protein sequence ID" value="KAJ7569692.1"/>
    <property type="molecule type" value="Genomic_DNA"/>
</dbReference>
<accession>A0ACC2ETA2</accession>
<keyword evidence="2" id="KW-1185">Reference proteome</keyword>
<name>A0ACC2ETA2_DIPCM</name>
<comment type="caution">
    <text evidence="1">The sequence shown here is derived from an EMBL/GenBank/DDBJ whole genome shotgun (WGS) entry which is preliminary data.</text>
</comment>
<sequence>MSSAVEFVEGGVQDACEDACSICLETFSDQDPASVTDCNHEYHLQCILEWSQRSTECPMCWQALRLQDASSQELLASMEQERSLRQNRIQASSLPRLRSGDYEFHQFSESFEERLMQHFAAAVGHSHGLGRGSHRPSVAGQHPSQFLIFPTYSTAASSGMAGHDDSASVRSVIGSSIPSEQGETGTSYAQQHNASAERHGDINTQSHSARQRTSSESASTSQFGASTSDLQSFSDTIRSRLAAVSSRYKESLTKTTRIFRERLRVRNGTAPDINVGAPEENPSYTGGGTAGQSGDTSEPFVHLTAEIAEATSTDIIPVHIANVEKNEDNVSPRDPGAIDASSQPVTNEVAGAVQDVTVFIHMASIGGILLKERKDHECNLCGKGGYFFSRCYKKKTSPSKENQSKGAEVKDGASSSKCKYKKDKSKERCFLCRKVNEAWSLTRTCKICLQESITTHVNFFEIFHLEVHYLIQDAKIDVTFMKVT</sequence>
<protein>
    <submittedName>
        <fullName evidence="1">Uncharacterized protein</fullName>
    </submittedName>
</protein>